<keyword evidence="5" id="KW-0254">Endocytosis</keyword>
<dbReference type="GO" id="GO:0030122">
    <property type="term" value="C:AP-2 adaptor complex"/>
    <property type="evidence" value="ECO:0007669"/>
    <property type="project" value="EnsemblFungi"/>
</dbReference>
<evidence type="ECO:0000256" key="7">
    <source>
        <dbReference type="SAM" id="MobiDB-lite"/>
    </source>
</evidence>
<dbReference type="GeneID" id="96901132"/>
<keyword evidence="3 5" id="KW-0653">Protein transport</keyword>
<dbReference type="Proteomes" id="UP000001640">
    <property type="component" value="Chromosome 1"/>
</dbReference>
<evidence type="ECO:0000313" key="9">
    <source>
        <dbReference type="EMBL" id="CCC67653.1"/>
    </source>
</evidence>
<dbReference type="InterPro" id="IPR009028">
    <property type="entry name" value="Coatomer/calthrin_app_sub_C"/>
</dbReference>
<reference evidence="9 10" key="1">
    <citation type="journal article" date="2011" name="Proc. Natl. Acad. Sci. U.S.A.">
        <title>Evolutionary erosion of yeast sex chromosomes by mating-type switching accidents.</title>
        <authorList>
            <person name="Gordon J.L."/>
            <person name="Armisen D."/>
            <person name="Proux-Wera E."/>
            <person name="Oheigeartaigh S.S."/>
            <person name="Byrne K.P."/>
            <person name="Wolfe K.H."/>
        </authorList>
    </citation>
    <scope>NUCLEOTIDE SEQUENCE [LARGE SCALE GENOMIC DNA]</scope>
    <source>
        <strain evidence="10">ATCC 76901 / BCRC 22586 / CBS 4309 / NBRC 1992 / NRRL Y-12630</strain>
    </source>
</reference>
<keyword evidence="10" id="KW-1185">Reference proteome</keyword>
<dbReference type="HOGENOM" id="CLU_003824_1_0_1"/>
<name>G0V855_NAUCA</name>
<dbReference type="EMBL" id="HE576752">
    <property type="protein sequence ID" value="CCC67653.1"/>
    <property type="molecule type" value="Genomic_DNA"/>
</dbReference>
<sequence length="1015" mass="114071">MERKKSFITHNNNAASSNSSNIKGLQLFIADLRSTQQSEEQEKRIQAEIVKIKQHFNSKDHHDKLGGYQRKKYIAKLAYVYITSNTTKLNDILFGLDQTVELLKSNVFSEKLMGYMTLELLYEHRNVIEKINDKVEYQLNKDLVGNNDNFTSLALNFIGVVGLLSSQMGFNEELVSNVFQILRSPTSSQNLKKKSALAFLTLLKANPAILTEDSQRKQLWIQRITNLLDDTQNYRLTLTILPLVEFITRNIDPNCCTRLLPQLTQILYDCVVLGTSSSRVNQFPLEYKFANIPNPWLITKIVSLLSLMIMSPNESDTNVQNTAMLHTDNIEPEILNKLRSCVTEAIKLGTKACNDPMERIVQNTVLFSLINFASKLDPSPEAIKNSVVALCSLLSSPEINVRYLTLDSLVKLCSLSGKPAIDAVRYDNLNIILNLLKHERDASIIRKIVDLLYTFTDSDNVKLIVDQLLNFVTNSKHVNDPHIKSDIAVKIAILTEKYATDPNWFVIISLKILSLTTSSASFNDDEIWQRLCQIVVNNPYLQKITCEKLLDYLYENEVSESIIKTSAFLLGEYANQITDSVSIPELFNLFTDKYFIVSNLTKAMILTIMVKLYIFAPEIGSAVIKFLQLELNSLDIELQTRSFEYLKLIQLAKVNGGDINLLRTLFAPIPPFNTKANPLLKRLGSLPSTAGNTLAEATPPSSSSPLPSDTTASTTVLTPSNKMPPIAPVSRMNTQKTQEQYYSEQILSPNWKEGFVRMILHKQGILQSTPLIKIIYRITAPDPTQLSELRISLTFINQTEWDITGLSTEIIPHRIQDNPEYVITKKEIPSNASIQPQKRSEQSFELIVRKPFDVELSPILLVHFKCGGSVNVLKLKAAVGVTSTLGPNPQHVTELPEFIQRWKVLSSALGKDGECVIDGITLKRESSVLEDNVEDAVLLMKQTMKRVGFDIVEQGNVNNTIFASGIIHTKSDGNFGCLVKVKYQDNGKISITCKTTKAGPLATYIAECIRYTLMK</sequence>
<dbReference type="InterPro" id="IPR011989">
    <property type="entry name" value="ARM-like"/>
</dbReference>
<dbReference type="KEGG" id="ncs:NCAS_0A10950"/>
<dbReference type="STRING" id="1064592.G0V855"/>
<dbReference type="GO" id="GO:0005935">
    <property type="term" value="C:cellular bud neck"/>
    <property type="evidence" value="ECO:0007669"/>
    <property type="project" value="EnsemblFungi"/>
</dbReference>
<evidence type="ECO:0000256" key="5">
    <source>
        <dbReference type="PIRNR" id="PIRNR037091"/>
    </source>
</evidence>
<dbReference type="Gene3D" id="2.60.40.1230">
    <property type="match status" value="1"/>
</dbReference>
<feature type="binding site" evidence="6">
    <location>
        <position position="68"/>
    </location>
    <ligand>
        <name>a 1,2-diacyl-sn-glycero-3-phospho-(1D-myo-inositol-3,4,5-trisphosphate)</name>
        <dbReference type="ChEBI" id="CHEBI:57836"/>
    </ligand>
</feature>
<evidence type="ECO:0000256" key="4">
    <source>
        <dbReference type="ARBA" id="ARBA00023136"/>
    </source>
</evidence>
<dbReference type="GO" id="GO:0035615">
    <property type="term" value="F:clathrin adaptor activity"/>
    <property type="evidence" value="ECO:0007669"/>
    <property type="project" value="InterPro"/>
</dbReference>
<reference key="2">
    <citation type="submission" date="2011-08" db="EMBL/GenBank/DDBJ databases">
        <title>Genome sequence of Naumovozyma castellii.</title>
        <authorList>
            <person name="Gordon J.L."/>
            <person name="Armisen D."/>
            <person name="Proux-Wera E."/>
            <person name="OhEigeartaigh S.S."/>
            <person name="Byrne K.P."/>
            <person name="Wolfe K.H."/>
        </authorList>
    </citation>
    <scope>NUCLEOTIDE SEQUENCE</scope>
    <source>
        <strain>Type strain:CBS 4309</strain>
    </source>
</reference>
<dbReference type="FunCoup" id="G0V855">
    <property type="interactions" value="918"/>
</dbReference>
<comment type="subcellular location">
    <subcellularLocation>
        <location evidence="1">Endomembrane system</location>
        <topology evidence="1">Peripheral membrane protein</topology>
    </subcellularLocation>
    <subcellularLocation>
        <location evidence="5">Membrane</location>
        <location evidence="5">Coated pit</location>
    </subcellularLocation>
</comment>
<dbReference type="InterPro" id="IPR050840">
    <property type="entry name" value="Adaptor_Complx_Large_Subunit"/>
</dbReference>
<gene>
    <name evidence="9" type="primary">NCAS0A10950</name>
    <name evidence="9" type="ordered locus">NCAS_0A10950</name>
</gene>
<evidence type="ECO:0000256" key="3">
    <source>
        <dbReference type="ARBA" id="ARBA00022927"/>
    </source>
</evidence>
<comment type="similarity">
    <text evidence="5">Belongs to the adaptor complexes large subunit family.</text>
</comment>
<protein>
    <recommendedName>
        <fullName evidence="5">AP-2 complex subunit alpha</fullName>
    </recommendedName>
</protein>
<feature type="binding site" evidence="6">
    <location>
        <begin position="72"/>
        <end position="76"/>
    </location>
    <ligand>
        <name>a 1,2-diacyl-sn-glycero-3-phospho-(1D-myo-inositol-3,4,5-trisphosphate)</name>
        <dbReference type="ChEBI" id="CHEBI:57836"/>
    </ligand>
</feature>
<keyword evidence="5" id="KW-0168">Coated pit</keyword>
<keyword evidence="2 5" id="KW-0813">Transport</keyword>
<dbReference type="SUPFAM" id="SSF55711">
    <property type="entry name" value="Subdomain of clathrin and coatomer appendage domain"/>
    <property type="match status" value="1"/>
</dbReference>
<dbReference type="InterPro" id="IPR002553">
    <property type="entry name" value="Clathrin/coatomer_adapt-like_N"/>
</dbReference>
<dbReference type="PANTHER" id="PTHR22780">
    <property type="entry name" value="ADAPTIN, ALPHA/GAMMA/EPSILON"/>
    <property type="match status" value="1"/>
</dbReference>
<dbReference type="Gene3D" id="1.25.10.10">
    <property type="entry name" value="Leucine-rich Repeat Variant"/>
    <property type="match status" value="1"/>
</dbReference>
<dbReference type="InterPro" id="IPR013041">
    <property type="entry name" value="Clathrin_app_Ig-like_sf"/>
</dbReference>
<dbReference type="AlphaFoldDB" id="G0V855"/>
<accession>G0V855</accession>
<evidence type="ECO:0000256" key="2">
    <source>
        <dbReference type="ARBA" id="ARBA00022448"/>
    </source>
</evidence>
<dbReference type="InParanoid" id="G0V855"/>
<evidence type="ECO:0000256" key="6">
    <source>
        <dbReference type="PIRSR" id="PIRSR037091-1"/>
    </source>
</evidence>
<dbReference type="InterPro" id="IPR017104">
    <property type="entry name" value="AP2_complex_asu"/>
</dbReference>
<dbReference type="OMA" id="PVLMHRY"/>
<dbReference type="InterPro" id="IPR012295">
    <property type="entry name" value="TBP_dom_sf"/>
</dbReference>
<dbReference type="SUPFAM" id="SSF49348">
    <property type="entry name" value="Clathrin adaptor appendage domain"/>
    <property type="match status" value="1"/>
</dbReference>
<organism evidence="9 10">
    <name type="scientific">Naumovozyma castellii</name>
    <name type="common">Yeast</name>
    <name type="synonym">Saccharomyces castellii</name>
    <dbReference type="NCBI Taxonomy" id="27288"/>
    <lineage>
        <taxon>Eukaryota</taxon>
        <taxon>Fungi</taxon>
        <taxon>Dikarya</taxon>
        <taxon>Ascomycota</taxon>
        <taxon>Saccharomycotina</taxon>
        <taxon>Saccharomycetes</taxon>
        <taxon>Saccharomycetales</taxon>
        <taxon>Saccharomycetaceae</taxon>
        <taxon>Naumovozyma</taxon>
    </lineage>
</organism>
<evidence type="ECO:0000259" key="8">
    <source>
        <dbReference type="Pfam" id="PF01602"/>
    </source>
</evidence>
<dbReference type="RefSeq" id="XP_003674034.1">
    <property type="nucleotide sequence ID" value="XM_003673986.1"/>
</dbReference>
<proteinExistence type="inferred from homology"/>
<dbReference type="GO" id="GO:0006886">
    <property type="term" value="P:intracellular protein transport"/>
    <property type="evidence" value="ECO:0007669"/>
    <property type="project" value="UniProtKB-UniRule"/>
</dbReference>
<evidence type="ECO:0000313" key="10">
    <source>
        <dbReference type="Proteomes" id="UP000001640"/>
    </source>
</evidence>
<feature type="domain" description="Clathrin/coatomer adaptor adaptin-like N-terminal" evidence="8">
    <location>
        <begin position="42"/>
        <end position="652"/>
    </location>
</feature>
<dbReference type="eggNOG" id="KOG1077">
    <property type="taxonomic scope" value="Eukaryota"/>
</dbReference>
<dbReference type="SUPFAM" id="SSF48371">
    <property type="entry name" value="ARM repeat"/>
    <property type="match status" value="1"/>
</dbReference>
<dbReference type="PIRSF" id="PIRSF037091">
    <property type="entry name" value="AP2_complex_alpha"/>
    <property type="match status" value="1"/>
</dbReference>
<feature type="region of interest" description="Disordered" evidence="7">
    <location>
        <begin position="691"/>
        <end position="735"/>
    </location>
</feature>
<feature type="compositionally biased region" description="Low complexity" evidence="7">
    <location>
        <begin position="693"/>
        <end position="715"/>
    </location>
</feature>
<comment type="function">
    <text evidence="5">Adaptins are components of the adaptor complexes which link clathrin to receptors in coated vesicles. Clathrin-associated protein complexes are believed to interact with the cytoplasmic tails of membrane proteins, leading to their selection and concentration.</text>
</comment>
<dbReference type="GO" id="GO:0072583">
    <property type="term" value="P:clathrin-dependent endocytosis"/>
    <property type="evidence" value="ECO:0007669"/>
    <property type="project" value="InterPro"/>
</dbReference>
<dbReference type="OrthoDB" id="28053at2759"/>
<dbReference type="InterPro" id="IPR016024">
    <property type="entry name" value="ARM-type_fold"/>
</dbReference>
<dbReference type="Gene3D" id="3.30.310.10">
    <property type="entry name" value="TATA-Binding Protein"/>
    <property type="match status" value="1"/>
</dbReference>
<evidence type="ECO:0000256" key="1">
    <source>
        <dbReference type="ARBA" id="ARBA00004184"/>
    </source>
</evidence>
<keyword evidence="4 5" id="KW-0472">Membrane</keyword>
<dbReference type="Pfam" id="PF01602">
    <property type="entry name" value="Adaptin_N"/>
    <property type="match status" value="1"/>
</dbReference>